<name>A0A7H2X7D6_9GAMM</name>
<dbReference type="Proteomes" id="UP000516672">
    <property type="component" value="Chromosome"/>
</dbReference>
<dbReference type="PROSITE" id="PS51750">
    <property type="entry name" value="BRO_N"/>
    <property type="match status" value="1"/>
</dbReference>
<gene>
    <name evidence="1" type="ORF">IC779_08755</name>
</gene>
<dbReference type="RefSeq" id="WP_190980248.1">
    <property type="nucleotide sequence ID" value="NZ_CP061568.1"/>
</dbReference>
<reference evidence="2" key="2">
    <citation type="submission" date="2020-10" db="EMBL/GenBank/DDBJ databases">
        <title>Clinical and molecular characterization of Acinetobacter seifertii in Taiwan.</title>
        <authorList>
            <person name="Li L.-H."/>
            <person name="Yang Y.-S."/>
            <person name="Sun J.-R."/>
            <person name="Huang T.-W."/>
            <person name="Huang W.-C."/>
            <person name="Wang Y.-C."/>
            <person name="Kuo T.-H."/>
            <person name="Kuo S.-C."/>
            <person name="Chen T.-L."/>
        </authorList>
    </citation>
    <scope>NUCLEOTIDE SEQUENCE [LARGE SCALE GENOMIC DNA]</scope>
    <source>
        <strain evidence="2">AS42</strain>
    </source>
</reference>
<dbReference type="GO" id="GO:0003677">
    <property type="term" value="F:DNA binding"/>
    <property type="evidence" value="ECO:0007669"/>
    <property type="project" value="InterPro"/>
</dbReference>
<reference evidence="1 2" key="1">
    <citation type="submission" date="2020-09" db="EMBL/GenBank/DDBJ databases">
        <authorList>
            <person name="Chen F.-J."/>
            <person name="Lee Y.-T."/>
        </authorList>
    </citation>
    <scope>NUCLEOTIDE SEQUENCE [LARGE SCALE GENOMIC DNA]</scope>
    <source>
        <strain evidence="1 2">AS42</strain>
    </source>
</reference>
<organism evidence="1 2">
    <name type="scientific">Acinetobacter seifertii</name>
    <dbReference type="NCBI Taxonomy" id="1530123"/>
    <lineage>
        <taxon>Bacteria</taxon>
        <taxon>Pseudomonadati</taxon>
        <taxon>Pseudomonadota</taxon>
        <taxon>Gammaproteobacteria</taxon>
        <taxon>Moraxellales</taxon>
        <taxon>Moraxellaceae</taxon>
        <taxon>Acinetobacter</taxon>
        <taxon>Acinetobacter calcoaceticus/baumannii complex</taxon>
    </lineage>
</organism>
<dbReference type="SMART" id="SM01040">
    <property type="entry name" value="Bro-N"/>
    <property type="match status" value="1"/>
</dbReference>
<evidence type="ECO:0000313" key="2">
    <source>
        <dbReference type="Proteomes" id="UP000516672"/>
    </source>
</evidence>
<proteinExistence type="predicted"/>
<dbReference type="PANTHER" id="PTHR36180:SF2">
    <property type="entry name" value="BRO FAMILY PROTEIN"/>
    <property type="match status" value="1"/>
</dbReference>
<dbReference type="AlphaFoldDB" id="A0A7H2X7D6"/>
<dbReference type="PANTHER" id="PTHR36180">
    <property type="entry name" value="DNA-BINDING PROTEIN-RELATED-RELATED"/>
    <property type="match status" value="1"/>
</dbReference>
<evidence type="ECO:0000313" key="1">
    <source>
        <dbReference type="EMBL" id="QOD74768.1"/>
    </source>
</evidence>
<dbReference type="Pfam" id="PF02498">
    <property type="entry name" value="Bro-N"/>
    <property type="match status" value="1"/>
</dbReference>
<accession>A0A7H2X7D6</accession>
<dbReference type="InterPro" id="IPR005039">
    <property type="entry name" value="Ant_C"/>
</dbReference>
<dbReference type="InterPro" id="IPR003497">
    <property type="entry name" value="BRO_N_domain"/>
</dbReference>
<sequence>MSNVSVFNFNQNEVRTIVKDDGEIWFVLSDVCNVLEIGNPSDAARRLDNDEVTLDIIEGNHRPTNLVNESGLYSLVLTSRKPEAKQFKKWVTSDVLPSIRKNGGYIVGQEVDSPEILMAKALQVANNILESKTKELEAAKSKVELLEPKAQALETIANTDGTYTIRECAKTINIGERKLISLLIDKKWIYREEHGRLQPYSTKREAGIFINRPSPVIINKNTGEEKVHLHMRITAYGLTKITELVNSCKHNGGFAA</sequence>
<dbReference type="Pfam" id="PF03374">
    <property type="entry name" value="ANT"/>
    <property type="match status" value="1"/>
</dbReference>
<protein>
    <submittedName>
        <fullName evidence="1">Phage antirepressor KilAC domain-containing protein</fullName>
    </submittedName>
</protein>
<dbReference type="EMBL" id="CP061828">
    <property type="protein sequence ID" value="QOD74768.1"/>
    <property type="molecule type" value="Genomic_DNA"/>
</dbReference>